<comment type="caution">
    <text evidence="1">The sequence shown here is derived from an EMBL/GenBank/DDBJ whole genome shotgun (WGS) entry which is preliminary data.</text>
</comment>
<dbReference type="AlphaFoldDB" id="A0A5J4TEV7"/>
<dbReference type="EMBL" id="SNRW01033455">
    <property type="protein sequence ID" value="KAA6356151.1"/>
    <property type="molecule type" value="Genomic_DNA"/>
</dbReference>
<reference evidence="1 2" key="1">
    <citation type="submission" date="2019-03" db="EMBL/GenBank/DDBJ databases">
        <title>Single cell metagenomics reveals metabolic interactions within the superorganism composed of flagellate Streblomastix strix and complex community of Bacteroidetes bacteria on its surface.</title>
        <authorList>
            <person name="Treitli S.C."/>
            <person name="Kolisko M."/>
            <person name="Husnik F."/>
            <person name="Keeling P."/>
            <person name="Hampl V."/>
        </authorList>
    </citation>
    <scope>NUCLEOTIDE SEQUENCE [LARGE SCALE GENOMIC DNA]</scope>
    <source>
        <strain evidence="1">ST1C</strain>
    </source>
</reference>
<feature type="non-terminal residue" evidence="1">
    <location>
        <position position="1"/>
    </location>
</feature>
<name>A0A5J4TEV7_9EUKA</name>
<evidence type="ECO:0000313" key="2">
    <source>
        <dbReference type="Proteomes" id="UP000324800"/>
    </source>
</evidence>
<dbReference type="Proteomes" id="UP000324800">
    <property type="component" value="Unassembled WGS sequence"/>
</dbReference>
<gene>
    <name evidence="1" type="ORF">EZS28_048322</name>
</gene>
<sequence>FPVIVCTVVAVLFPDLRELSRIRASVALVGCCVSAVFCASPNLQLVQRVVQLLSVALLTITPRKKSICDVSCPDSPAKSTRAAVIAFGSTSSGVVIVQSGSSESISTFWRNVFTKVGCGCAATCSGFCGYKFAWFGVQYESLFVSRFLVKLVQRVILSFAVLKIATPLQTLFEEWPEESLRIVDGNHSIKVKLLNKIYTLPNCQNLNQSISFTIYQGKLSTSDNLDGALIIAKETDVEFGSDEKIPEFTAPLVLDIIGGTLTVDSGIFKGDHPTDALIKTS</sequence>
<evidence type="ECO:0000313" key="1">
    <source>
        <dbReference type="EMBL" id="KAA6356151.1"/>
    </source>
</evidence>
<organism evidence="1 2">
    <name type="scientific">Streblomastix strix</name>
    <dbReference type="NCBI Taxonomy" id="222440"/>
    <lineage>
        <taxon>Eukaryota</taxon>
        <taxon>Metamonada</taxon>
        <taxon>Preaxostyla</taxon>
        <taxon>Oxymonadida</taxon>
        <taxon>Streblomastigidae</taxon>
        <taxon>Streblomastix</taxon>
    </lineage>
</organism>
<proteinExistence type="predicted"/>
<accession>A0A5J4TEV7</accession>
<protein>
    <submittedName>
        <fullName evidence="1">Uncharacterized protein</fullName>
    </submittedName>
</protein>